<dbReference type="PANTHER" id="PTHR48111">
    <property type="entry name" value="REGULATOR OF RPOS"/>
    <property type="match status" value="1"/>
</dbReference>
<evidence type="ECO:0000256" key="3">
    <source>
        <dbReference type="PROSITE-ProRule" id="PRU00169"/>
    </source>
</evidence>
<proteinExistence type="predicted"/>
<keyword evidence="8" id="KW-1185">Reference proteome</keyword>
<dbReference type="InterPro" id="IPR039420">
    <property type="entry name" value="WalR-like"/>
</dbReference>
<dbReference type="Gene3D" id="2.40.50.1020">
    <property type="entry name" value="LytTr DNA-binding domain"/>
    <property type="match status" value="1"/>
</dbReference>
<gene>
    <name evidence="7" type="ORF">E4634_07005</name>
</gene>
<organism evidence="7 8">
    <name type="scientific">Mangrovimicrobium sediminis</name>
    <dbReference type="NCBI Taxonomy" id="2562682"/>
    <lineage>
        <taxon>Bacteria</taxon>
        <taxon>Pseudomonadati</taxon>
        <taxon>Pseudomonadota</taxon>
        <taxon>Gammaproteobacteria</taxon>
        <taxon>Cellvibrionales</taxon>
        <taxon>Halieaceae</taxon>
        <taxon>Mangrovimicrobium</taxon>
    </lineage>
</organism>
<keyword evidence="2" id="KW-0238">DNA-binding</keyword>
<evidence type="ECO:0000313" key="7">
    <source>
        <dbReference type="EMBL" id="TGD73883.1"/>
    </source>
</evidence>
<dbReference type="InterPro" id="IPR011006">
    <property type="entry name" value="CheY-like_superfamily"/>
</dbReference>
<dbReference type="SMART" id="SM00850">
    <property type="entry name" value="LytTR"/>
    <property type="match status" value="1"/>
</dbReference>
<dbReference type="EMBL" id="SRLE01000006">
    <property type="protein sequence ID" value="TGD73883.1"/>
    <property type="molecule type" value="Genomic_DNA"/>
</dbReference>
<dbReference type="GO" id="GO:0000156">
    <property type="term" value="F:phosphorelay response regulator activity"/>
    <property type="evidence" value="ECO:0007669"/>
    <property type="project" value="TreeGrafter"/>
</dbReference>
<accession>A0A4Z0M2G8</accession>
<dbReference type="Pfam" id="PF04397">
    <property type="entry name" value="LytTR"/>
    <property type="match status" value="1"/>
</dbReference>
<keyword evidence="1" id="KW-0902">Two-component regulatory system</keyword>
<dbReference type="GO" id="GO:0000976">
    <property type="term" value="F:transcription cis-regulatory region binding"/>
    <property type="evidence" value="ECO:0007669"/>
    <property type="project" value="TreeGrafter"/>
</dbReference>
<sequence length="249" mass="27434">MKILVVDDEPLARERLLRLLSRLCPDDELLQAGGGREALAMLDANEPDLLLLDIRMPEVDGIEVAALAAQRPAPPAVVFCTAYDEYALQALQHQAVAYLLKPVREAALEQALAGASRVNRLQLASLRDNGEAEAANPEAGRTAVSSTTHRGFESEPVENIRCFIAGQKYVSAISPQRELLLPDTLKDLEEEFAESFVRVHRNALVALRYVQRLEKTDDGQWQAVLADVAVTPAVSRRLLPAVKQRLAQR</sequence>
<dbReference type="PANTHER" id="PTHR48111:SF3">
    <property type="entry name" value="TRANSCRIPTIONAL REGULATORY PROTEIN BTSR"/>
    <property type="match status" value="1"/>
</dbReference>
<feature type="domain" description="HTH LytTR-type" evidence="6">
    <location>
        <begin position="168"/>
        <end position="248"/>
    </location>
</feature>
<dbReference type="GO" id="GO:0005829">
    <property type="term" value="C:cytosol"/>
    <property type="evidence" value="ECO:0007669"/>
    <property type="project" value="TreeGrafter"/>
</dbReference>
<dbReference type="GO" id="GO:0032993">
    <property type="term" value="C:protein-DNA complex"/>
    <property type="evidence" value="ECO:0007669"/>
    <property type="project" value="TreeGrafter"/>
</dbReference>
<reference evidence="7 8" key="1">
    <citation type="submission" date="2019-04" db="EMBL/GenBank/DDBJ databases">
        <title>Taxonomy of novel Haliea sp. from mangrove soil of West Coast of India.</title>
        <authorList>
            <person name="Verma A."/>
            <person name="Kumar P."/>
            <person name="Krishnamurthi S."/>
        </authorList>
    </citation>
    <scope>NUCLEOTIDE SEQUENCE [LARGE SCALE GENOMIC DNA]</scope>
    <source>
        <strain evidence="7 8">SAOS-164</strain>
    </source>
</reference>
<dbReference type="OrthoDB" id="236568at2"/>
<keyword evidence="3" id="KW-0597">Phosphoprotein</keyword>
<protein>
    <submittedName>
        <fullName evidence="7">Response regulator transcription factor</fullName>
    </submittedName>
</protein>
<dbReference type="GO" id="GO:0006355">
    <property type="term" value="P:regulation of DNA-templated transcription"/>
    <property type="evidence" value="ECO:0007669"/>
    <property type="project" value="TreeGrafter"/>
</dbReference>
<evidence type="ECO:0000256" key="4">
    <source>
        <dbReference type="SAM" id="MobiDB-lite"/>
    </source>
</evidence>
<evidence type="ECO:0000259" key="5">
    <source>
        <dbReference type="PROSITE" id="PS50110"/>
    </source>
</evidence>
<feature type="modified residue" description="4-aspartylphosphate" evidence="3">
    <location>
        <position position="53"/>
    </location>
</feature>
<evidence type="ECO:0000313" key="8">
    <source>
        <dbReference type="Proteomes" id="UP000298050"/>
    </source>
</evidence>
<dbReference type="InterPro" id="IPR007492">
    <property type="entry name" value="LytTR_DNA-bd_dom"/>
</dbReference>
<dbReference type="InterPro" id="IPR001789">
    <property type="entry name" value="Sig_transdc_resp-reg_receiver"/>
</dbReference>
<dbReference type="PROSITE" id="PS50930">
    <property type="entry name" value="HTH_LYTTR"/>
    <property type="match status" value="1"/>
</dbReference>
<dbReference type="SUPFAM" id="SSF52172">
    <property type="entry name" value="CheY-like"/>
    <property type="match status" value="1"/>
</dbReference>
<dbReference type="Proteomes" id="UP000298050">
    <property type="component" value="Unassembled WGS sequence"/>
</dbReference>
<evidence type="ECO:0000256" key="2">
    <source>
        <dbReference type="ARBA" id="ARBA00023125"/>
    </source>
</evidence>
<evidence type="ECO:0000259" key="6">
    <source>
        <dbReference type="PROSITE" id="PS50930"/>
    </source>
</evidence>
<comment type="caution">
    <text evidence="7">The sequence shown here is derived from an EMBL/GenBank/DDBJ whole genome shotgun (WGS) entry which is preliminary data.</text>
</comment>
<dbReference type="AlphaFoldDB" id="A0A4Z0M2G8"/>
<evidence type="ECO:0000256" key="1">
    <source>
        <dbReference type="ARBA" id="ARBA00023012"/>
    </source>
</evidence>
<feature type="region of interest" description="Disordered" evidence="4">
    <location>
        <begin position="129"/>
        <end position="151"/>
    </location>
</feature>
<feature type="domain" description="Response regulatory" evidence="5">
    <location>
        <begin position="2"/>
        <end position="116"/>
    </location>
</feature>
<dbReference type="SMART" id="SM00448">
    <property type="entry name" value="REC"/>
    <property type="match status" value="1"/>
</dbReference>
<dbReference type="Pfam" id="PF00072">
    <property type="entry name" value="Response_reg"/>
    <property type="match status" value="1"/>
</dbReference>
<name>A0A4Z0M2G8_9GAMM</name>
<dbReference type="Gene3D" id="3.40.50.2300">
    <property type="match status" value="1"/>
</dbReference>
<dbReference type="RefSeq" id="WP_135442213.1">
    <property type="nucleotide sequence ID" value="NZ_SRLE01000006.1"/>
</dbReference>
<dbReference type="PROSITE" id="PS50110">
    <property type="entry name" value="RESPONSE_REGULATORY"/>
    <property type="match status" value="1"/>
</dbReference>